<dbReference type="RefSeq" id="WP_096146378.1">
    <property type="nucleotide sequence ID" value="NZ_BJME01000004.1"/>
</dbReference>
<dbReference type="AlphaFoldDB" id="A0A3Q8T6L9"/>
<dbReference type="EMBL" id="RHFF01000001">
    <property type="protein sequence ID" value="TGD40739.1"/>
    <property type="molecule type" value="Genomic_DNA"/>
</dbReference>
<proteinExistence type="predicted"/>
<comment type="caution">
    <text evidence="1">The sequence shown here is derived from an EMBL/GenBank/DDBJ whole genome shotgun (WGS) entry which is preliminary data.</text>
</comment>
<gene>
    <name evidence="1" type="ORF">EB834_01520</name>
</gene>
<accession>A0A3Q8T6L9</accession>
<organism evidence="1 2">
    <name type="scientific">Brevibacterium aurantiacum</name>
    <dbReference type="NCBI Taxonomy" id="273384"/>
    <lineage>
        <taxon>Bacteria</taxon>
        <taxon>Bacillati</taxon>
        <taxon>Actinomycetota</taxon>
        <taxon>Actinomycetes</taxon>
        <taxon>Micrococcales</taxon>
        <taxon>Brevibacteriaceae</taxon>
        <taxon>Brevibacterium</taxon>
    </lineage>
</organism>
<reference evidence="1 2" key="1">
    <citation type="submission" date="2018-10" db="EMBL/GenBank/DDBJ databases">
        <title>Brevibacterium genomes from Austrain hard cheese rinds.</title>
        <authorList>
            <person name="Anast J.M."/>
            <person name="Dzieciol M."/>
            <person name="Schultz D.L."/>
            <person name="Mann E."/>
            <person name="Wagner M."/>
            <person name="Schmitz-Esser S."/>
        </authorList>
    </citation>
    <scope>NUCLEOTIDE SEQUENCE [LARGE SCALE GENOMIC DNA]</scope>
    <source>
        <strain evidence="1 2">L261</strain>
    </source>
</reference>
<evidence type="ECO:0000313" key="2">
    <source>
        <dbReference type="Proteomes" id="UP000297736"/>
    </source>
</evidence>
<protein>
    <submittedName>
        <fullName evidence="1">Uncharacterized protein</fullName>
    </submittedName>
</protein>
<name>A0A3Q8T6L9_BREAU</name>
<sequence>MADTVGCNRRKGRQMIFGRWGTFARFVMLTTGIGLATSLTWSLFTLEIGGWDRSGDDVTTFSLIAAIGAGLGLVMGFPSYWVVRLFVRWMTSRAGTVLFFFLLAVASVMVEVVVVVIVAGGDVGEIASFFVIRGAGDLMGLPGIALSAGVFAAVCAPLVLRPMPDSLREADSPRPAGSGVAGCGAAGADEN</sequence>
<evidence type="ECO:0000313" key="1">
    <source>
        <dbReference type="EMBL" id="TGD40739.1"/>
    </source>
</evidence>
<dbReference type="Proteomes" id="UP000297736">
    <property type="component" value="Unassembled WGS sequence"/>
</dbReference>